<dbReference type="EMBL" id="GEBQ01027827">
    <property type="protein sequence ID" value="JAT12150.1"/>
    <property type="molecule type" value="Transcribed_RNA"/>
</dbReference>
<dbReference type="InterPro" id="IPR049012">
    <property type="entry name" value="Mutator_transp_dom"/>
</dbReference>
<reference evidence="2" key="1">
    <citation type="submission" date="2015-11" db="EMBL/GenBank/DDBJ databases">
        <title>De novo transcriptome assembly of four potential Pierce s Disease insect vectors from Arizona vineyards.</title>
        <authorList>
            <person name="Tassone E.E."/>
        </authorList>
    </citation>
    <scope>NUCLEOTIDE SEQUENCE</scope>
</reference>
<accession>A0A1B6KL36</accession>
<feature type="domain" description="Mutator-like transposase" evidence="1">
    <location>
        <begin position="2"/>
        <end position="168"/>
    </location>
</feature>
<sequence length="170" mass="18539">LNGVATAIAANTGKVIDARIYSKFCRCKKRLEQEHNDGCVANYSGTSGGMEVEGIVDMFRSSQASYGIRYKHYLGDGDSSSYPTVVAAKPYGPEFEIEKLECVGHVQKRMGARLMSLKAKLAKTKLSDGKTIGGRGRLTHAGIKEIQNYYGLAIRRNSNNLQGMKAAVWA</sequence>
<feature type="non-terminal residue" evidence="2">
    <location>
        <position position="1"/>
    </location>
</feature>
<protein>
    <recommendedName>
        <fullName evidence="1">Mutator-like transposase domain-containing protein</fullName>
    </recommendedName>
</protein>
<dbReference type="AlphaFoldDB" id="A0A1B6KL36"/>
<gene>
    <name evidence="2" type="ORF">g.51780</name>
</gene>
<proteinExistence type="predicted"/>
<evidence type="ECO:0000313" key="2">
    <source>
        <dbReference type="EMBL" id="JAT12150.1"/>
    </source>
</evidence>
<name>A0A1B6KL36_9HEMI</name>
<evidence type="ECO:0000259" key="1">
    <source>
        <dbReference type="Pfam" id="PF20700"/>
    </source>
</evidence>
<organism evidence="2">
    <name type="scientific">Graphocephala atropunctata</name>
    <dbReference type="NCBI Taxonomy" id="36148"/>
    <lineage>
        <taxon>Eukaryota</taxon>
        <taxon>Metazoa</taxon>
        <taxon>Ecdysozoa</taxon>
        <taxon>Arthropoda</taxon>
        <taxon>Hexapoda</taxon>
        <taxon>Insecta</taxon>
        <taxon>Pterygota</taxon>
        <taxon>Neoptera</taxon>
        <taxon>Paraneoptera</taxon>
        <taxon>Hemiptera</taxon>
        <taxon>Auchenorrhyncha</taxon>
        <taxon>Membracoidea</taxon>
        <taxon>Cicadellidae</taxon>
        <taxon>Cicadellinae</taxon>
        <taxon>Cicadellini</taxon>
        <taxon>Graphocephala</taxon>
    </lineage>
</organism>
<dbReference type="Pfam" id="PF20700">
    <property type="entry name" value="Mutator"/>
    <property type="match status" value="1"/>
</dbReference>
<feature type="non-terminal residue" evidence="2">
    <location>
        <position position="170"/>
    </location>
</feature>